<feature type="region of interest" description="Disordered" evidence="1">
    <location>
        <begin position="573"/>
        <end position="648"/>
    </location>
</feature>
<dbReference type="InterPro" id="IPR012337">
    <property type="entry name" value="RNaseH-like_sf"/>
</dbReference>
<evidence type="ECO:0000313" key="4">
    <source>
        <dbReference type="Proteomes" id="UP000197446"/>
    </source>
</evidence>
<comment type="caution">
    <text evidence="3">The sequence shown here is derived from an EMBL/GenBank/DDBJ whole genome shotgun (WGS) entry which is preliminary data.</text>
</comment>
<proteinExistence type="predicted"/>
<dbReference type="SUPFAM" id="SSF53098">
    <property type="entry name" value="Ribonuclease H-like"/>
    <property type="match status" value="1"/>
</dbReference>
<dbReference type="Proteomes" id="UP000197446">
    <property type="component" value="Unassembled WGS sequence"/>
</dbReference>
<dbReference type="EMBL" id="NISI01000010">
    <property type="protein sequence ID" value="OWR02150.1"/>
    <property type="molecule type" value="Genomic_DNA"/>
</dbReference>
<accession>A0A254N2T5</accession>
<name>A0A254N2T5_9BURK</name>
<dbReference type="GO" id="GO:0015074">
    <property type="term" value="P:DNA integration"/>
    <property type="evidence" value="ECO:0007669"/>
    <property type="project" value="InterPro"/>
</dbReference>
<feature type="compositionally biased region" description="Basic and acidic residues" evidence="1">
    <location>
        <begin position="578"/>
        <end position="592"/>
    </location>
</feature>
<keyword evidence="4" id="KW-1185">Reference proteome</keyword>
<dbReference type="PROSITE" id="PS50994">
    <property type="entry name" value="INTEGRASE"/>
    <property type="match status" value="1"/>
</dbReference>
<dbReference type="GO" id="GO:0003676">
    <property type="term" value="F:nucleic acid binding"/>
    <property type="evidence" value="ECO:0007669"/>
    <property type="project" value="InterPro"/>
</dbReference>
<feature type="domain" description="Integrase catalytic" evidence="2">
    <location>
        <begin position="221"/>
        <end position="424"/>
    </location>
</feature>
<evidence type="ECO:0000259" key="2">
    <source>
        <dbReference type="PROSITE" id="PS50994"/>
    </source>
</evidence>
<reference evidence="3 4" key="1">
    <citation type="journal article" date="2007" name="Int. J. Syst. Evol. Microbiol.">
        <title>Description of Pelomonas aquatica sp. nov. and Pelomonas puraquae sp. nov., isolated from industrial and haemodialysis water.</title>
        <authorList>
            <person name="Gomila M."/>
            <person name="Bowien B."/>
            <person name="Falsen E."/>
            <person name="Moore E.R."/>
            <person name="Lalucat J."/>
        </authorList>
    </citation>
    <scope>NUCLEOTIDE SEQUENCE [LARGE SCALE GENOMIC DNA]</scope>
    <source>
        <strain evidence="3 4">CCUG 52769</strain>
    </source>
</reference>
<dbReference type="AlphaFoldDB" id="A0A254N2T5"/>
<organism evidence="3 4">
    <name type="scientific">Roseateles puraquae</name>
    <dbReference type="NCBI Taxonomy" id="431059"/>
    <lineage>
        <taxon>Bacteria</taxon>
        <taxon>Pseudomonadati</taxon>
        <taxon>Pseudomonadota</taxon>
        <taxon>Betaproteobacteria</taxon>
        <taxon>Burkholderiales</taxon>
        <taxon>Sphaerotilaceae</taxon>
        <taxon>Roseateles</taxon>
    </lineage>
</organism>
<dbReference type="Gene3D" id="3.30.420.10">
    <property type="entry name" value="Ribonuclease H-like superfamily/Ribonuclease H"/>
    <property type="match status" value="1"/>
</dbReference>
<dbReference type="Pfam" id="PF09299">
    <property type="entry name" value="Mu-transpos_C"/>
    <property type="match status" value="1"/>
</dbReference>
<feature type="compositionally biased region" description="Low complexity" evidence="1">
    <location>
        <begin position="629"/>
        <end position="639"/>
    </location>
</feature>
<evidence type="ECO:0000256" key="1">
    <source>
        <dbReference type="SAM" id="MobiDB-lite"/>
    </source>
</evidence>
<dbReference type="InterPro" id="IPR015378">
    <property type="entry name" value="Transposase-like_Mu_C"/>
</dbReference>
<sequence length="648" mass="73664">MTGVVEIRPGALVSLADGEAYIIVKLRTADMVLIEHRESFKRKSVALADLRPVASADDDSHDVPPEQVNDERWEAARDKATAVERVFELGGGEAVVKKVAEEFEVHPSTLYRWIDNFSRSGRVIDLYRKSRNDAGKTRLSMRAEALMRSVIRTFHRTQERPSPAQSHRELDRRCKLKGLPTPSMDTFRGRLLMCEQRELSRGRGQIRRSNKQRLNKASLEGGNFPYAFVQIDHTRVDIQLVDGEYRIPIGRPWITVAIDVFSRMCVGYYISFDPPGMLGTGLCLTHAIRNKQEWMAKLGVDYDYPCQGLPRVVHADNAKEFRGNSLQAVCDVHHIDLRFRKKRKPQHGAYIERYMGTLMSEIHALPGTTFSNVVEREEYDSEGKAVFSLPAFERWLAHLILGDYHNRPHSGLNDTPPLIVFKRGLTGESGLPTGSLRIEADERRLYLDFLPQFERTIQQYGVQVDDIHYSHDVLRRWVGARDPSNPRRARQFLFKRDPRDIAVIYFKDPETDQYYPIPYRTLSNPHMSIWELDRVKRYLKEMGRSEVDEQTIMAARNDMVAVRESESALTAAVKRGRYTRDQRDAVRRRESPQPEFGPQAVGHPGDLPEPASPTPADGDATPGLGGAGASTSAPAGRAAKPFDEIEDY</sequence>
<protein>
    <submittedName>
        <fullName evidence="3">Transposase</fullName>
    </submittedName>
</protein>
<evidence type="ECO:0000313" key="3">
    <source>
        <dbReference type="EMBL" id="OWR02150.1"/>
    </source>
</evidence>
<gene>
    <name evidence="3" type="ORF">CDO81_20635</name>
</gene>
<dbReference type="InterPro" id="IPR036397">
    <property type="entry name" value="RNaseH_sf"/>
</dbReference>
<dbReference type="InterPro" id="IPR001584">
    <property type="entry name" value="Integrase_cat-core"/>
</dbReference>